<evidence type="ECO:0000256" key="1">
    <source>
        <dbReference type="SAM" id="MobiDB-lite"/>
    </source>
</evidence>
<accession>A0ABR3GA02</accession>
<evidence type="ECO:0000259" key="2">
    <source>
        <dbReference type="Pfam" id="PF13391"/>
    </source>
</evidence>
<dbReference type="EMBL" id="JBBBZM010000151">
    <property type="protein sequence ID" value="KAL0632782.1"/>
    <property type="molecule type" value="Genomic_DNA"/>
</dbReference>
<dbReference type="Pfam" id="PF13391">
    <property type="entry name" value="HNH_2"/>
    <property type="match status" value="1"/>
</dbReference>
<sequence>MNRESTSSPPKRPSEEEDDESNPLKRGHLSYSASSLGPPQSNRSAKSYLTAAFSDKIKRQVKSLYGDRCWVCKAFPAEAAHIINRTDDQFELLKELGVVHFHTLGHESNAILLCPLCHVQFDRPNPGLVIVPSDLPWFVEWELRDRERRVTEYRVTGTLPQRISPTAEDYEKHSHTANGAGVSAAYSQYIRVDYFSVFGNRQPLTGLIGTTSWHGSPTAMIRKALVAAAMPTGLPYHVVSSLDELKMLWFVRDVALECGTDAAKDADLNPGLPDPAEKSDGHPPSHKPGGPSDTGQSSHGNNPATTNTNPGRSHSLPLSAVYSGLVTPLPHWRPLVPSPHTTDSGQTEDGRLAHQIHHKLPGNPHGWKWGPMASTQKAMDYYTMQLGSDCT</sequence>
<comment type="caution">
    <text evidence="3">The sequence shown here is derived from an EMBL/GenBank/DDBJ whole genome shotgun (WGS) entry which is preliminary data.</text>
</comment>
<feature type="domain" description="HNH nuclease" evidence="2">
    <location>
        <begin position="69"/>
        <end position="123"/>
    </location>
</feature>
<gene>
    <name evidence="3" type="ORF">Q9L58_008332</name>
</gene>
<feature type="compositionally biased region" description="Polar residues" evidence="1">
    <location>
        <begin position="31"/>
        <end position="43"/>
    </location>
</feature>
<dbReference type="Proteomes" id="UP001447188">
    <property type="component" value="Unassembled WGS sequence"/>
</dbReference>
<evidence type="ECO:0000313" key="4">
    <source>
        <dbReference type="Proteomes" id="UP001447188"/>
    </source>
</evidence>
<feature type="region of interest" description="Disordered" evidence="1">
    <location>
        <begin position="264"/>
        <end position="317"/>
    </location>
</feature>
<keyword evidence="4" id="KW-1185">Reference proteome</keyword>
<feature type="region of interest" description="Disordered" evidence="1">
    <location>
        <begin position="1"/>
        <end position="43"/>
    </location>
</feature>
<evidence type="ECO:0000313" key="3">
    <source>
        <dbReference type="EMBL" id="KAL0632782.1"/>
    </source>
</evidence>
<name>A0ABR3GA02_9PEZI</name>
<reference evidence="3 4" key="1">
    <citation type="submission" date="2024-02" db="EMBL/GenBank/DDBJ databases">
        <title>Discinaceae phylogenomics.</title>
        <authorList>
            <person name="Dirks A.C."/>
            <person name="James T.Y."/>
        </authorList>
    </citation>
    <scope>NUCLEOTIDE SEQUENCE [LARGE SCALE GENOMIC DNA]</scope>
    <source>
        <strain evidence="3 4">ACD0624</strain>
    </source>
</reference>
<organism evidence="3 4">
    <name type="scientific">Discina gigas</name>
    <dbReference type="NCBI Taxonomy" id="1032678"/>
    <lineage>
        <taxon>Eukaryota</taxon>
        <taxon>Fungi</taxon>
        <taxon>Dikarya</taxon>
        <taxon>Ascomycota</taxon>
        <taxon>Pezizomycotina</taxon>
        <taxon>Pezizomycetes</taxon>
        <taxon>Pezizales</taxon>
        <taxon>Discinaceae</taxon>
        <taxon>Discina</taxon>
    </lineage>
</organism>
<proteinExistence type="predicted"/>
<protein>
    <recommendedName>
        <fullName evidence="2">HNH nuclease domain-containing protein</fullName>
    </recommendedName>
</protein>
<dbReference type="InterPro" id="IPR003615">
    <property type="entry name" value="HNH_nuc"/>
</dbReference>
<feature type="compositionally biased region" description="Low complexity" evidence="1">
    <location>
        <begin position="301"/>
        <end position="310"/>
    </location>
</feature>